<organism evidence="8 9">
    <name type="scientific">Actinoplanes palleronii</name>
    <dbReference type="NCBI Taxonomy" id="113570"/>
    <lineage>
        <taxon>Bacteria</taxon>
        <taxon>Bacillati</taxon>
        <taxon>Actinomycetota</taxon>
        <taxon>Actinomycetes</taxon>
        <taxon>Micromonosporales</taxon>
        <taxon>Micromonosporaceae</taxon>
        <taxon>Actinoplanes</taxon>
    </lineage>
</organism>
<dbReference type="InterPro" id="IPR016032">
    <property type="entry name" value="Sig_transdc_resp-reg_C-effctor"/>
</dbReference>
<sequence length="261" mass="29772">MKFRILGPLESSMQGKPSTPSATRVRWTLALLLLRANQVVDRGCIIQELWGENPPRSAVTTAQTYIYQLRKNYQRYADQLGWGEFIETRPPGYLLRCHESEIDAFAFERLSGEGIAAHAAGEPERAARLLREALALWRGPVLADITAGPVLTPHLRRLEEARTRAVRTRILADLRLGRHRELIPELRFAALENPFDEWFYEQLMIALSEEGRRADALDAYRQLQRMLDQKLGIEPSHALRQLQHDVLVGVVRSPHVVEEVA</sequence>
<dbReference type="Gene3D" id="1.25.40.10">
    <property type="entry name" value="Tetratricopeptide repeat domain"/>
    <property type="match status" value="1"/>
</dbReference>
<evidence type="ECO:0000256" key="4">
    <source>
        <dbReference type="ARBA" id="ARBA00023163"/>
    </source>
</evidence>
<dbReference type="EMBL" id="BOMS01000009">
    <property type="protein sequence ID" value="GIE64410.1"/>
    <property type="molecule type" value="Genomic_DNA"/>
</dbReference>
<feature type="domain" description="OmpR/PhoB-type" evidence="7">
    <location>
        <begin position="1"/>
        <end position="97"/>
    </location>
</feature>
<gene>
    <name evidence="8" type="ORF">Apa02nite_005180</name>
</gene>
<dbReference type="InterPro" id="IPR036388">
    <property type="entry name" value="WH-like_DNA-bd_sf"/>
</dbReference>
<dbReference type="PANTHER" id="PTHR35807:SF1">
    <property type="entry name" value="TRANSCRIPTIONAL REGULATOR REDD"/>
    <property type="match status" value="1"/>
</dbReference>
<evidence type="ECO:0000256" key="3">
    <source>
        <dbReference type="ARBA" id="ARBA00023125"/>
    </source>
</evidence>
<feature type="region of interest" description="Disordered" evidence="6">
    <location>
        <begin position="1"/>
        <end position="20"/>
    </location>
</feature>
<keyword evidence="4" id="KW-0804">Transcription</keyword>
<dbReference type="SMART" id="SM00862">
    <property type="entry name" value="Trans_reg_C"/>
    <property type="match status" value="1"/>
</dbReference>
<evidence type="ECO:0000259" key="7">
    <source>
        <dbReference type="PROSITE" id="PS51755"/>
    </source>
</evidence>
<dbReference type="SUPFAM" id="SSF48452">
    <property type="entry name" value="TPR-like"/>
    <property type="match status" value="1"/>
</dbReference>
<evidence type="ECO:0000313" key="8">
    <source>
        <dbReference type="EMBL" id="GIE64410.1"/>
    </source>
</evidence>
<evidence type="ECO:0000256" key="5">
    <source>
        <dbReference type="PROSITE-ProRule" id="PRU01091"/>
    </source>
</evidence>
<dbReference type="InterPro" id="IPR011990">
    <property type="entry name" value="TPR-like_helical_dom_sf"/>
</dbReference>
<dbReference type="SMART" id="SM01043">
    <property type="entry name" value="BTAD"/>
    <property type="match status" value="1"/>
</dbReference>
<keyword evidence="9" id="KW-1185">Reference proteome</keyword>
<dbReference type="PROSITE" id="PS51755">
    <property type="entry name" value="OMPR_PHOB"/>
    <property type="match status" value="1"/>
</dbReference>
<dbReference type="PANTHER" id="PTHR35807">
    <property type="entry name" value="TRANSCRIPTIONAL REGULATOR REDD-RELATED"/>
    <property type="match status" value="1"/>
</dbReference>
<evidence type="ECO:0000256" key="1">
    <source>
        <dbReference type="ARBA" id="ARBA00005820"/>
    </source>
</evidence>
<feature type="compositionally biased region" description="Polar residues" evidence="6">
    <location>
        <begin position="11"/>
        <end position="20"/>
    </location>
</feature>
<evidence type="ECO:0000256" key="6">
    <source>
        <dbReference type="SAM" id="MobiDB-lite"/>
    </source>
</evidence>
<dbReference type="Pfam" id="PF03704">
    <property type="entry name" value="BTAD"/>
    <property type="match status" value="1"/>
</dbReference>
<comment type="caution">
    <text evidence="8">The sequence shown here is derived from an EMBL/GenBank/DDBJ whole genome shotgun (WGS) entry which is preliminary data.</text>
</comment>
<name>A0ABQ4B172_9ACTN</name>
<comment type="similarity">
    <text evidence="1">Belongs to the AfsR/DnrI/RedD regulatory family.</text>
</comment>
<dbReference type="InterPro" id="IPR005158">
    <property type="entry name" value="BTAD"/>
</dbReference>
<dbReference type="RefSeq" id="WP_083971040.1">
    <property type="nucleotide sequence ID" value="NZ_BAAATY010000005.1"/>
</dbReference>
<dbReference type="SUPFAM" id="SSF46894">
    <property type="entry name" value="C-terminal effector domain of the bipartite response regulators"/>
    <property type="match status" value="1"/>
</dbReference>
<keyword evidence="2" id="KW-0805">Transcription regulation</keyword>
<protein>
    <recommendedName>
        <fullName evidence="7">OmpR/PhoB-type domain-containing protein</fullName>
    </recommendedName>
</protein>
<reference evidence="8 9" key="1">
    <citation type="submission" date="2021-01" db="EMBL/GenBank/DDBJ databases">
        <title>Whole genome shotgun sequence of Actinoplanes palleronii NBRC 14916.</title>
        <authorList>
            <person name="Komaki H."/>
            <person name="Tamura T."/>
        </authorList>
    </citation>
    <scope>NUCLEOTIDE SEQUENCE [LARGE SCALE GENOMIC DNA]</scope>
    <source>
        <strain evidence="8 9">NBRC 14916</strain>
    </source>
</reference>
<evidence type="ECO:0000313" key="9">
    <source>
        <dbReference type="Proteomes" id="UP000624709"/>
    </source>
</evidence>
<dbReference type="CDD" id="cd15831">
    <property type="entry name" value="BTAD"/>
    <property type="match status" value="1"/>
</dbReference>
<dbReference type="Gene3D" id="1.10.10.10">
    <property type="entry name" value="Winged helix-like DNA-binding domain superfamily/Winged helix DNA-binding domain"/>
    <property type="match status" value="1"/>
</dbReference>
<proteinExistence type="inferred from homology"/>
<dbReference type="InterPro" id="IPR001867">
    <property type="entry name" value="OmpR/PhoB-type_DNA-bd"/>
</dbReference>
<dbReference type="Proteomes" id="UP000624709">
    <property type="component" value="Unassembled WGS sequence"/>
</dbReference>
<feature type="DNA-binding region" description="OmpR/PhoB-type" evidence="5">
    <location>
        <begin position="1"/>
        <end position="97"/>
    </location>
</feature>
<evidence type="ECO:0000256" key="2">
    <source>
        <dbReference type="ARBA" id="ARBA00023015"/>
    </source>
</evidence>
<dbReference type="Pfam" id="PF00486">
    <property type="entry name" value="Trans_reg_C"/>
    <property type="match status" value="1"/>
</dbReference>
<accession>A0ABQ4B172</accession>
<keyword evidence="3 5" id="KW-0238">DNA-binding</keyword>
<dbReference type="InterPro" id="IPR051677">
    <property type="entry name" value="AfsR-DnrI-RedD_regulator"/>
</dbReference>